<comment type="caution">
    <text evidence="1">The sequence shown here is derived from an EMBL/GenBank/DDBJ whole genome shotgun (WGS) entry which is preliminary data.</text>
</comment>
<evidence type="ECO:0000313" key="2">
    <source>
        <dbReference type="Proteomes" id="UP001498469"/>
    </source>
</evidence>
<proteinExistence type="predicted"/>
<dbReference type="Proteomes" id="UP001498469">
    <property type="component" value="Unassembled WGS sequence"/>
</dbReference>
<protein>
    <submittedName>
        <fullName evidence="1">Uncharacterized protein</fullName>
    </submittedName>
</protein>
<accession>A0ABU7UJN0</accession>
<dbReference type="EMBL" id="JAZHFS010000002">
    <property type="protein sequence ID" value="MEF2111453.1"/>
    <property type="molecule type" value="Genomic_DNA"/>
</dbReference>
<gene>
    <name evidence="1" type="ORF">SJI18_03920</name>
</gene>
<evidence type="ECO:0000313" key="1">
    <source>
        <dbReference type="EMBL" id="MEF2111453.1"/>
    </source>
</evidence>
<sequence>MKFNEILENETKVDQTITVSNTYPVFLKVQKDMKNGIYLYQELKSTIRRSHESISGYSERFNNSLIEFSRNMYSVYKSMGYPIYEKLVESQDYMIEKIAYNNYNVLFLKSYDELILLNYVPINIEISILERFLIPDEMLHTAETRYRGVNYKAINTFNAFLSFAEINDGGVNKTLNIDFFGNFKRSIGYDSNYIKQYRKIPELEQDEQNYTFNEFKFYMFSNIIIISGYSAVFMGFCKKNEELIE</sequence>
<dbReference type="RefSeq" id="WP_216248584.1">
    <property type="nucleotide sequence ID" value="NZ_JAZHFS010000002.1"/>
</dbReference>
<name>A0ABU7UJN0_9CLOT</name>
<organism evidence="1 2">
    <name type="scientific">Clostridium frigoriphilum</name>
    <dbReference type="NCBI Taxonomy" id="443253"/>
    <lineage>
        <taxon>Bacteria</taxon>
        <taxon>Bacillati</taxon>
        <taxon>Bacillota</taxon>
        <taxon>Clostridia</taxon>
        <taxon>Eubacteriales</taxon>
        <taxon>Clostridiaceae</taxon>
        <taxon>Clostridium</taxon>
    </lineage>
</organism>
<keyword evidence="2" id="KW-1185">Reference proteome</keyword>
<reference evidence="1 2" key="1">
    <citation type="submission" date="2023-11" db="EMBL/GenBank/DDBJ databases">
        <title>Draft genome sequence of a psychrophilic Clostridium strain from permafrost water brine.</title>
        <authorList>
            <person name="Shcherbakova V.A."/>
            <person name="Trubitsyn V.E."/>
            <person name="Zakharyuk A.G."/>
        </authorList>
    </citation>
    <scope>NUCLEOTIDE SEQUENCE [LARGE SCALE GENOMIC DNA]</scope>
    <source>
        <strain evidence="1 2">14F</strain>
    </source>
</reference>